<dbReference type="KEGG" id="mph:MLP_29800"/>
<accession>F5XKC2</accession>
<dbReference type="HOGENOM" id="CLU_813315_0_0_11"/>
<dbReference type="STRING" id="1032480.MLP_29800"/>
<evidence type="ECO:0000313" key="1">
    <source>
        <dbReference type="EMBL" id="BAK35994.1"/>
    </source>
</evidence>
<gene>
    <name evidence="1" type="ordered locus">MLP_29800</name>
</gene>
<protein>
    <recommendedName>
        <fullName evidence="3">DUF559 domain-containing protein</fullName>
    </recommendedName>
</protein>
<name>F5XKC2_MICPN</name>
<dbReference type="AlphaFoldDB" id="F5XKC2"/>
<evidence type="ECO:0008006" key="3">
    <source>
        <dbReference type="Google" id="ProtNLM"/>
    </source>
</evidence>
<dbReference type="Proteomes" id="UP000007947">
    <property type="component" value="Chromosome"/>
</dbReference>
<evidence type="ECO:0000313" key="2">
    <source>
        <dbReference type="Proteomes" id="UP000007947"/>
    </source>
</evidence>
<keyword evidence="2" id="KW-1185">Reference proteome</keyword>
<dbReference type="Gene3D" id="3.40.960.10">
    <property type="entry name" value="VSR Endonuclease"/>
    <property type="match status" value="1"/>
</dbReference>
<dbReference type="eggNOG" id="COG2852">
    <property type="taxonomic scope" value="Bacteria"/>
</dbReference>
<reference evidence="1 2" key="1">
    <citation type="submission" date="2011-05" db="EMBL/GenBank/DDBJ databases">
        <title>Whole genome sequence of Microlunatus phosphovorus NM-1.</title>
        <authorList>
            <person name="Hosoyama A."/>
            <person name="Sasaki K."/>
            <person name="Harada T."/>
            <person name="Igarashi R."/>
            <person name="Kawakoshi A."/>
            <person name="Sasagawa M."/>
            <person name="Fukada J."/>
            <person name="Nakamura S."/>
            <person name="Katano Y."/>
            <person name="Hanada S."/>
            <person name="Kamagata Y."/>
            <person name="Nakamura N."/>
            <person name="Yamazaki S."/>
            <person name="Fujita N."/>
        </authorList>
    </citation>
    <scope>NUCLEOTIDE SEQUENCE [LARGE SCALE GENOMIC DNA]</scope>
    <source>
        <strain evidence="2">ATCC 700054 / DSM 10555 / JCM 9379 / NBRC 101784 / NCIMB 13414 / VKM Ac-1990 / NM-1</strain>
    </source>
</reference>
<proteinExistence type="predicted"/>
<dbReference type="EMBL" id="AP012204">
    <property type="protein sequence ID" value="BAK35994.1"/>
    <property type="molecule type" value="Genomic_DNA"/>
</dbReference>
<sequence>MGLWITPQEGLTGATLPCMSSFSVERSSCRPAASIAEWIRRGVPRGTLVGPGFEPTTYGYRRGGALPTTAQRITDVVAGLPEGAWIAGWAAAYVHGVDRLDGLDDHTMAKLPIPVLLPPGQRRRTTSGISYRQSTLIPRGEVFEGIPVTTALRTALDLALLAPDLTEAVVALDAILAARMLTYDRLQRAGAKLPPRRGARQARAAIGLARAGTRSSWESRLRMFAGQQLGLVDLEVNRPVFDPEGRLLGIPDLLDLEAGLAMEYDGATWRAERTAGHRDRAQHREDNEREERLERAGLVVVRVEKDDLTHYQRKLTERISAAQEDGLRRDRTRDRWTIDKPEGWLGLPA</sequence>
<organism evidence="1 2">
    <name type="scientific">Microlunatus phosphovorus (strain ATCC 700054 / DSM 10555 / JCM 9379 / NBRC 101784 / NCIMB 13414 / VKM Ac-1990 / NM-1)</name>
    <dbReference type="NCBI Taxonomy" id="1032480"/>
    <lineage>
        <taxon>Bacteria</taxon>
        <taxon>Bacillati</taxon>
        <taxon>Actinomycetota</taxon>
        <taxon>Actinomycetes</taxon>
        <taxon>Propionibacteriales</taxon>
        <taxon>Propionibacteriaceae</taxon>
        <taxon>Microlunatus</taxon>
    </lineage>
</organism>